<dbReference type="eggNOG" id="KOG3947">
    <property type="taxonomic scope" value="Eukaryota"/>
</dbReference>
<dbReference type="Proteomes" id="UP000007322">
    <property type="component" value="Chromosome 1"/>
</dbReference>
<dbReference type="InParanoid" id="G2PZI5"/>
<dbReference type="HOGENOM" id="CLU_041441_2_0_1"/>
<feature type="region of interest" description="Disordered" evidence="1">
    <location>
        <begin position="175"/>
        <end position="217"/>
    </location>
</feature>
<evidence type="ECO:0000313" key="2">
    <source>
        <dbReference type="EMBL" id="AEO55671.1"/>
    </source>
</evidence>
<evidence type="ECO:0008006" key="4">
    <source>
        <dbReference type="Google" id="ProtNLM"/>
    </source>
</evidence>
<accession>G2PZI5</accession>
<dbReference type="AlphaFoldDB" id="G2PZI5"/>
<feature type="compositionally biased region" description="Gly residues" evidence="1">
    <location>
        <begin position="184"/>
        <end position="196"/>
    </location>
</feature>
<evidence type="ECO:0000256" key="1">
    <source>
        <dbReference type="SAM" id="MobiDB-lite"/>
    </source>
</evidence>
<dbReference type="OrthoDB" id="630188at2759"/>
<name>G2PZI5_THET4</name>
<dbReference type="EMBL" id="CP003002">
    <property type="protein sequence ID" value="AEO55671.1"/>
    <property type="molecule type" value="Genomic_DNA"/>
</dbReference>
<keyword evidence="3" id="KW-1185">Reference proteome</keyword>
<sequence length="281" mass="30222">MADSQVSEYKTAIYLLSQIDAPLKLVIAGNHDFTLDTPTYQRMLHKARRRRNFSELLRTHGQPRDARRLFEHATGIHYLDEGTYRFRLANSTALAVHASPYTPAYGTSGFQDPAARPGPGSGKEGGRGHEFAVPEDADVVITHGLPRVVYGRRAGFGHIHEGWGAEVVPWGEPPELEKEERRGGSGSQRGGSGSGSGSTVIADLGSVSPLKGDSPEVVAEKERRLREYAAGKCVRTSHCAGDALPVEKGENTLFVNAAVAGQPVQPARTTSLIQLSITATS</sequence>
<dbReference type="SUPFAM" id="SSF56300">
    <property type="entry name" value="Metallo-dependent phosphatases"/>
    <property type="match status" value="1"/>
</dbReference>
<evidence type="ECO:0000313" key="3">
    <source>
        <dbReference type="Proteomes" id="UP000007322"/>
    </source>
</evidence>
<dbReference type="VEuPathDB" id="FungiDB:MYCTH_2116377"/>
<gene>
    <name evidence="2" type="ORF">MYCTH_2116377</name>
</gene>
<dbReference type="GeneID" id="11506022"/>
<reference evidence="2 3" key="1">
    <citation type="journal article" date="2011" name="Nat. Biotechnol.">
        <title>Comparative genomic analysis of the thermophilic biomass-degrading fungi Myceliophthora thermophila and Thielavia terrestris.</title>
        <authorList>
            <person name="Berka R.M."/>
            <person name="Grigoriev I.V."/>
            <person name="Otillar R."/>
            <person name="Salamov A."/>
            <person name="Grimwood J."/>
            <person name="Reid I."/>
            <person name="Ishmael N."/>
            <person name="John T."/>
            <person name="Darmond C."/>
            <person name="Moisan M.-C."/>
            <person name="Henrissat B."/>
            <person name="Coutinho P.M."/>
            <person name="Lombard V."/>
            <person name="Natvig D.O."/>
            <person name="Lindquist E."/>
            <person name="Schmutz J."/>
            <person name="Lucas S."/>
            <person name="Harris P."/>
            <person name="Powlowski J."/>
            <person name="Bellemare A."/>
            <person name="Taylor D."/>
            <person name="Butler G."/>
            <person name="de Vries R.P."/>
            <person name="Allijn I.E."/>
            <person name="van den Brink J."/>
            <person name="Ushinsky S."/>
            <person name="Storms R."/>
            <person name="Powell A.J."/>
            <person name="Paulsen I.T."/>
            <person name="Elbourne L.D.H."/>
            <person name="Baker S.E."/>
            <person name="Magnuson J."/>
            <person name="LaBoissiere S."/>
            <person name="Clutterbuck A.J."/>
            <person name="Martinez D."/>
            <person name="Wogulis M."/>
            <person name="de Leon A.L."/>
            <person name="Rey M.W."/>
            <person name="Tsang A."/>
        </authorList>
    </citation>
    <scope>NUCLEOTIDE SEQUENCE [LARGE SCALE GENOMIC DNA]</scope>
    <source>
        <strain evidence="3">ATCC 42464 / BCRC 31852 / DSM 1799</strain>
    </source>
</reference>
<dbReference type="Gene3D" id="3.60.21.10">
    <property type="match status" value="1"/>
</dbReference>
<dbReference type="OMA" id="HEYHSAI"/>
<dbReference type="PANTHER" id="PTHR12905:SF0">
    <property type="entry name" value="CALCINEURIN-LIKE PHOSPHOESTERASE DOMAIN-CONTAINING PROTEIN"/>
    <property type="match status" value="1"/>
</dbReference>
<feature type="region of interest" description="Disordered" evidence="1">
    <location>
        <begin position="107"/>
        <end position="134"/>
    </location>
</feature>
<dbReference type="InterPro" id="IPR029052">
    <property type="entry name" value="Metallo-depent_PP-like"/>
</dbReference>
<dbReference type="InterPro" id="IPR051693">
    <property type="entry name" value="UPF0046_metallophosphoest"/>
</dbReference>
<dbReference type="KEGG" id="mtm:MYCTH_2116377"/>
<dbReference type="PANTHER" id="PTHR12905">
    <property type="entry name" value="METALLOPHOSPHOESTERASE"/>
    <property type="match status" value="1"/>
</dbReference>
<proteinExistence type="predicted"/>
<protein>
    <recommendedName>
        <fullName evidence="4">Calcineurin-like phosphoesterase domain-containing protein</fullName>
    </recommendedName>
</protein>
<dbReference type="RefSeq" id="XP_003660916.1">
    <property type="nucleotide sequence ID" value="XM_003660868.1"/>
</dbReference>
<organism evidence="2 3">
    <name type="scientific">Thermothelomyces thermophilus (strain ATCC 42464 / BCRC 31852 / DSM 1799)</name>
    <name type="common">Sporotrichum thermophile</name>
    <dbReference type="NCBI Taxonomy" id="573729"/>
    <lineage>
        <taxon>Eukaryota</taxon>
        <taxon>Fungi</taxon>
        <taxon>Dikarya</taxon>
        <taxon>Ascomycota</taxon>
        <taxon>Pezizomycotina</taxon>
        <taxon>Sordariomycetes</taxon>
        <taxon>Sordariomycetidae</taxon>
        <taxon>Sordariales</taxon>
        <taxon>Chaetomiaceae</taxon>
        <taxon>Thermothelomyces</taxon>
    </lineage>
</organism>